<dbReference type="SMART" id="SM00448">
    <property type="entry name" value="REC"/>
    <property type="match status" value="1"/>
</dbReference>
<dbReference type="EMBL" id="VIKS01000005">
    <property type="protein sequence ID" value="TQV88054.1"/>
    <property type="molecule type" value="Genomic_DNA"/>
</dbReference>
<keyword evidence="11" id="KW-0804">Transcription</keyword>
<evidence type="ECO:0000259" key="18">
    <source>
        <dbReference type="PROSITE" id="PS50110"/>
    </source>
</evidence>
<dbReference type="Pfam" id="PF07494">
    <property type="entry name" value="Reg_prop"/>
    <property type="match status" value="2"/>
</dbReference>
<dbReference type="InterPro" id="IPR013783">
    <property type="entry name" value="Ig-like_fold"/>
</dbReference>
<keyword evidence="10" id="KW-0238">DNA-binding</keyword>
<dbReference type="SMART" id="SM00387">
    <property type="entry name" value="HATPase_c"/>
    <property type="match status" value="1"/>
</dbReference>
<dbReference type="PRINTS" id="PR00344">
    <property type="entry name" value="BCTRLSENSOR"/>
</dbReference>
<dbReference type="Gene3D" id="1.10.10.60">
    <property type="entry name" value="Homeodomain-like"/>
    <property type="match status" value="2"/>
</dbReference>
<dbReference type="SUPFAM" id="SSF55874">
    <property type="entry name" value="ATPase domain of HSP90 chaperone/DNA topoisomerase II/histidine kinase"/>
    <property type="match status" value="1"/>
</dbReference>
<dbReference type="SUPFAM" id="SSF63829">
    <property type="entry name" value="Calcium-dependent phosphotriesterase"/>
    <property type="match status" value="3"/>
</dbReference>
<sequence length="1424" mass="161811">MNNKLAPVPFISLLLLFFTCSQIPCANAFETSERLENNVLEHLRVNYKFLTPANNHKLSHPVTYGMEQDADGYLWIATADGLNRFNGLDNKIYRPTTDEENSLKHFTLRALLLDTNQKLWVGSDKGLSYYNSSQDNFKSLNTKSIHADTLSNSLILTIFEDTAQRLWIETAQNGLFLISKDRTQVTKIVLKTEIKTDLLRVKRIQELQPNQFLIATKQGILKLNIDRVFTENQSELSLDTNVVFRKDTDQIMILPDDKVLVGTPEGVYLLDKTLESPEFISSSLLSGRIFKQFFLLDEEKILLGTNRSGLFVLDLKNNSVKQFTKSTSNTYNLIDNQILSISRTHDGLVWIGTNLGINLLNEKQHVFEHYRAKDSNNNCLSGNTIYASLLDSSDNLWIGSFGSKLNIINLSNNQCRSISSIKGIEDPQLLKNIVSIYEDENGDIWIGTFRKGVVRYSAEKKEFEKLDLANYSDQKTSLTVITTITGNKKGKVWIASHYNGVYEFDIKEKKVTNWYPVSKSIKGKAVKAISDLRFDGNGQLWIATDKYGLWKLDVESGLFTHYITEKSSAGYIPKSLESLYIDSKNKLWINSYGEGIYEFSPTDGKVTHYSTNNGLLSNATLATIEDTSGNYWILTDKGLSKLSADRKNITTYLEKDGLQADSFTGAVIYDRKRNLIWTGGINGFNRFNPNKVETALPPTQVLVNEFDLLYKPVKLKKDWDDSPLKNVISETKQLHLKHNQNVFGFSFSSVDFLSPEKLKYAFILEGYDPTWNEVSADRRYANYTNIEPGQYIFKVKVANKEGVWSDKVTSLKINIAKPWWQTNLAYVSYFALSVIVLYLFISYRTKTLIKRSKELEKSVEERTAELALEKEKVEQLLSRKNEEFANVSHEFRTPLTLILGPVSQLLQSKPGENETKKLNIVQRNGYRLLRMVDQLLNLETFRVKSITQRSPQAIGKTIRMLAESFCDLAEEKKITFEVQTIDDVNFEFTVDAIEKITLNLLSNAVKYTQAGGSISISATRIVNNQYQIIVRDSGIGIPKDKLKLIFERFNRVHDERSEQVTGAGIGLALVKSLVESHAGSISVTSELDQGTTITVTLPIINEVENLIAAENSNAETIAMEMMSLTENPMINLAEKQVLTTMQEHSQENEDNSTKPTLLVIEDNSDMRDYISSSISDIYQVLTASDGEQGFQIAKEEVPDLIISDVMMPKMDGYETTRQLRQDDVTSHIPVILLTARGDRNSRLKGWSEKADEYLTKPFDVEELKIRLNNLLSIRDILKKRFGENLFQPSPMQETISSEKSSSEKNSSEDLEHHKNKQQHQFVERLNGVLEALYTDSTISIDQIAVEAAMSRRQLFRKLKNVLDMTPAEYLRRFRLEKAKQLLEQDHSVGYTAIETGFSSQSYFGKCFKAQFNKTPAEYQRTLAG</sequence>
<dbReference type="PROSITE" id="PS01124">
    <property type="entry name" value="HTH_ARAC_FAMILY_2"/>
    <property type="match status" value="1"/>
</dbReference>
<dbReference type="SUPFAM" id="SSF47384">
    <property type="entry name" value="Homodimeric domain of signal transducing histidine kinase"/>
    <property type="match status" value="1"/>
</dbReference>
<evidence type="ECO:0000313" key="20">
    <source>
        <dbReference type="Proteomes" id="UP000315439"/>
    </source>
</evidence>
<dbReference type="SUPFAM" id="SSF46689">
    <property type="entry name" value="Homeodomain-like"/>
    <property type="match status" value="1"/>
</dbReference>
<evidence type="ECO:0000256" key="13">
    <source>
        <dbReference type="SAM" id="Coils"/>
    </source>
</evidence>
<evidence type="ECO:0000313" key="19">
    <source>
        <dbReference type="EMBL" id="TQV88054.1"/>
    </source>
</evidence>
<keyword evidence="5" id="KW-0547">Nucleotide-binding</keyword>
<evidence type="ECO:0000256" key="12">
    <source>
        <dbReference type="PROSITE-ProRule" id="PRU00169"/>
    </source>
</evidence>
<protein>
    <recommendedName>
        <fullName evidence="2">histidine kinase</fullName>
        <ecNumber evidence="2">2.7.13.3</ecNumber>
    </recommendedName>
</protein>
<keyword evidence="6" id="KW-0418">Kinase</keyword>
<feature type="chain" id="PRO_5022114009" description="histidine kinase" evidence="15">
    <location>
        <begin position="29"/>
        <end position="1424"/>
    </location>
</feature>
<dbReference type="InterPro" id="IPR036097">
    <property type="entry name" value="HisK_dim/P_sf"/>
</dbReference>
<dbReference type="Pfam" id="PF00072">
    <property type="entry name" value="Response_reg"/>
    <property type="match status" value="1"/>
</dbReference>
<gene>
    <name evidence="19" type="ORF">FLL46_09605</name>
</gene>
<dbReference type="GO" id="GO:0003700">
    <property type="term" value="F:DNA-binding transcription factor activity"/>
    <property type="evidence" value="ECO:0007669"/>
    <property type="project" value="InterPro"/>
</dbReference>
<evidence type="ECO:0000256" key="3">
    <source>
        <dbReference type="ARBA" id="ARBA00022553"/>
    </source>
</evidence>
<dbReference type="InterPro" id="IPR009057">
    <property type="entry name" value="Homeodomain-like_sf"/>
</dbReference>
<dbReference type="Proteomes" id="UP000315439">
    <property type="component" value="Unassembled WGS sequence"/>
</dbReference>
<organism evidence="19 20">
    <name type="scientific">Aliikangiella coralliicola</name>
    <dbReference type="NCBI Taxonomy" id="2592383"/>
    <lineage>
        <taxon>Bacteria</taxon>
        <taxon>Pseudomonadati</taxon>
        <taxon>Pseudomonadota</taxon>
        <taxon>Gammaproteobacteria</taxon>
        <taxon>Oceanospirillales</taxon>
        <taxon>Pleioneaceae</taxon>
        <taxon>Aliikangiella</taxon>
    </lineage>
</organism>
<keyword evidence="8" id="KW-0902">Two-component regulatory system</keyword>
<feature type="domain" description="HTH araC/xylS-type" evidence="16">
    <location>
        <begin position="1323"/>
        <end position="1421"/>
    </location>
</feature>
<evidence type="ECO:0000256" key="2">
    <source>
        <dbReference type="ARBA" id="ARBA00012438"/>
    </source>
</evidence>
<feature type="modified residue" description="4-aspartylphosphate" evidence="12">
    <location>
        <position position="1204"/>
    </location>
</feature>
<dbReference type="InterPro" id="IPR011006">
    <property type="entry name" value="CheY-like_superfamily"/>
</dbReference>
<dbReference type="InterPro" id="IPR003594">
    <property type="entry name" value="HATPase_dom"/>
</dbReference>
<dbReference type="SMART" id="SM00388">
    <property type="entry name" value="HisKA"/>
    <property type="match status" value="1"/>
</dbReference>
<feature type="compositionally biased region" description="Basic and acidic residues" evidence="14">
    <location>
        <begin position="1300"/>
        <end position="1312"/>
    </location>
</feature>
<evidence type="ECO:0000256" key="15">
    <source>
        <dbReference type="SAM" id="SignalP"/>
    </source>
</evidence>
<evidence type="ECO:0000256" key="5">
    <source>
        <dbReference type="ARBA" id="ARBA00022741"/>
    </source>
</evidence>
<keyword evidence="4" id="KW-0808">Transferase</keyword>
<dbReference type="FunFam" id="3.30.565.10:FF:000037">
    <property type="entry name" value="Hybrid sensor histidine kinase/response regulator"/>
    <property type="match status" value="1"/>
</dbReference>
<dbReference type="InterPro" id="IPR003661">
    <property type="entry name" value="HisK_dim/P_dom"/>
</dbReference>
<dbReference type="PANTHER" id="PTHR43547:SF2">
    <property type="entry name" value="HYBRID SIGNAL TRANSDUCTION HISTIDINE KINASE C"/>
    <property type="match status" value="1"/>
</dbReference>
<evidence type="ECO:0000256" key="11">
    <source>
        <dbReference type="ARBA" id="ARBA00023163"/>
    </source>
</evidence>
<feature type="domain" description="Response regulatory" evidence="18">
    <location>
        <begin position="1156"/>
        <end position="1271"/>
    </location>
</feature>
<dbReference type="SUPFAM" id="SSF52172">
    <property type="entry name" value="CheY-like"/>
    <property type="match status" value="1"/>
</dbReference>
<dbReference type="Pfam" id="PF00512">
    <property type="entry name" value="HisKA"/>
    <property type="match status" value="1"/>
</dbReference>
<feature type="region of interest" description="Disordered" evidence="14">
    <location>
        <begin position="1288"/>
        <end position="1317"/>
    </location>
</feature>
<evidence type="ECO:0000256" key="7">
    <source>
        <dbReference type="ARBA" id="ARBA00022840"/>
    </source>
</evidence>
<dbReference type="PROSITE" id="PS00041">
    <property type="entry name" value="HTH_ARAC_FAMILY_1"/>
    <property type="match status" value="1"/>
</dbReference>
<comment type="catalytic activity">
    <reaction evidence="1">
        <text>ATP + protein L-histidine = ADP + protein N-phospho-L-histidine.</text>
        <dbReference type="EC" id="2.7.13.3"/>
    </reaction>
</comment>
<dbReference type="GO" id="GO:0000155">
    <property type="term" value="F:phosphorelay sensor kinase activity"/>
    <property type="evidence" value="ECO:0007669"/>
    <property type="project" value="InterPro"/>
</dbReference>
<evidence type="ECO:0000259" key="16">
    <source>
        <dbReference type="PROSITE" id="PS01124"/>
    </source>
</evidence>
<evidence type="ECO:0000256" key="1">
    <source>
        <dbReference type="ARBA" id="ARBA00000085"/>
    </source>
</evidence>
<dbReference type="InterPro" id="IPR018062">
    <property type="entry name" value="HTH_AraC-typ_CS"/>
</dbReference>
<dbReference type="Gene3D" id="1.10.287.130">
    <property type="match status" value="1"/>
</dbReference>
<dbReference type="InterPro" id="IPR011123">
    <property type="entry name" value="Y_Y_Y"/>
</dbReference>
<dbReference type="InterPro" id="IPR001789">
    <property type="entry name" value="Sig_transdc_resp-reg_receiver"/>
</dbReference>
<dbReference type="InterPro" id="IPR018060">
    <property type="entry name" value="HTH_AraC"/>
</dbReference>
<evidence type="ECO:0000256" key="4">
    <source>
        <dbReference type="ARBA" id="ARBA00022679"/>
    </source>
</evidence>
<dbReference type="CDD" id="cd00082">
    <property type="entry name" value="HisKA"/>
    <property type="match status" value="1"/>
</dbReference>
<dbReference type="Pfam" id="PF07495">
    <property type="entry name" value="Y_Y_Y"/>
    <property type="match status" value="1"/>
</dbReference>
<dbReference type="PANTHER" id="PTHR43547">
    <property type="entry name" value="TWO-COMPONENT HISTIDINE KINASE"/>
    <property type="match status" value="1"/>
</dbReference>
<evidence type="ECO:0000259" key="17">
    <source>
        <dbReference type="PROSITE" id="PS50109"/>
    </source>
</evidence>
<evidence type="ECO:0000256" key="8">
    <source>
        <dbReference type="ARBA" id="ARBA00023012"/>
    </source>
</evidence>
<evidence type="ECO:0000256" key="14">
    <source>
        <dbReference type="SAM" id="MobiDB-lite"/>
    </source>
</evidence>
<dbReference type="InterPro" id="IPR015943">
    <property type="entry name" value="WD40/YVTN_repeat-like_dom_sf"/>
</dbReference>
<dbReference type="InterPro" id="IPR004358">
    <property type="entry name" value="Sig_transdc_His_kin-like_C"/>
</dbReference>
<dbReference type="InterPro" id="IPR036890">
    <property type="entry name" value="HATPase_C_sf"/>
</dbReference>
<dbReference type="Gene3D" id="3.30.565.10">
    <property type="entry name" value="Histidine kinase-like ATPase, C-terminal domain"/>
    <property type="match status" value="1"/>
</dbReference>
<keyword evidence="3 12" id="KW-0597">Phosphoprotein</keyword>
<evidence type="ECO:0000256" key="9">
    <source>
        <dbReference type="ARBA" id="ARBA00023015"/>
    </source>
</evidence>
<dbReference type="InterPro" id="IPR005467">
    <property type="entry name" value="His_kinase_dom"/>
</dbReference>
<dbReference type="GO" id="GO:0043565">
    <property type="term" value="F:sequence-specific DNA binding"/>
    <property type="evidence" value="ECO:0007669"/>
    <property type="project" value="InterPro"/>
</dbReference>
<comment type="caution">
    <text evidence="19">The sequence shown here is derived from an EMBL/GenBank/DDBJ whole genome shotgun (WGS) entry which is preliminary data.</text>
</comment>
<dbReference type="SMART" id="SM00342">
    <property type="entry name" value="HTH_ARAC"/>
    <property type="match status" value="1"/>
</dbReference>
<keyword evidence="20" id="KW-1185">Reference proteome</keyword>
<dbReference type="Pfam" id="PF02518">
    <property type="entry name" value="HATPase_c"/>
    <property type="match status" value="1"/>
</dbReference>
<name>A0A545UF14_9GAMM</name>
<dbReference type="OrthoDB" id="6188766at2"/>
<feature type="signal peptide" evidence="15">
    <location>
        <begin position="1"/>
        <end position="28"/>
    </location>
</feature>
<keyword evidence="7" id="KW-0067">ATP-binding</keyword>
<feature type="domain" description="Histidine kinase" evidence="17">
    <location>
        <begin position="886"/>
        <end position="1101"/>
    </location>
</feature>
<reference evidence="19 20" key="1">
    <citation type="submission" date="2019-07" db="EMBL/GenBank/DDBJ databases">
        <title>Draft genome for Aliikangiella sp. M105.</title>
        <authorList>
            <person name="Wang G."/>
        </authorList>
    </citation>
    <scope>NUCLEOTIDE SEQUENCE [LARGE SCALE GENOMIC DNA]</scope>
    <source>
        <strain evidence="19 20">M105</strain>
    </source>
</reference>
<dbReference type="Gene3D" id="2.60.40.10">
    <property type="entry name" value="Immunoglobulins"/>
    <property type="match status" value="1"/>
</dbReference>
<dbReference type="Gene3D" id="2.130.10.10">
    <property type="entry name" value="YVTN repeat-like/Quinoprotein amine dehydrogenase"/>
    <property type="match status" value="3"/>
</dbReference>
<evidence type="ECO:0000256" key="6">
    <source>
        <dbReference type="ARBA" id="ARBA00022777"/>
    </source>
</evidence>
<feature type="coiled-coil region" evidence="13">
    <location>
        <begin position="852"/>
        <end position="890"/>
    </location>
</feature>
<proteinExistence type="predicted"/>
<dbReference type="RefSeq" id="WP_142893295.1">
    <property type="nucleotide sequence ID" value="NZ_ML660163.1"/>
</dbReference>
<keyword evidence="15" id="KW-0732">Signal</keyword>
<evidence type="ECO:0000256" key="10">
    <source>
        <dbReference type="ARBA" id="ARBA00023125"/>
    </source>
</evidence>
<dbReference type="FunFam" id="2.60.40.10:FF:000791">
    <property type="entry name" value="Two-component system sensor histidine kinase/response regulator"/>
    <property type="match status" value="1"/>
</dbReference>
<dbReference type="Pfam" id="PF12833">
    <property type="entry name" value="HTH_18"/>
    <property type="match status" value="1"/>
</dbReference>
<dbReference type="GO" id="GO:0005524">
    <property type="term" value="F:ATP binding"/>
    <property type="evidence" value="ECO:0007669"/>
    <property type="project" value="UniProtKB-KW"/>
</dbReference>
<dbReference type="CDD" id="cd00075">
    <property type="entry name" value="HATPase"/>
    <property type="match status" value="1"/>
</dbReference>
<keyword evidence="9" id="KW-0805">Transcription regulation</keyword>
<dbReference type="PROSITE" id="PS50109">
    <property type="entry name" value="HIS_KIN"/>
    <property type="match status" value="1"/>
</dbReference>
<dbReference type="Gene3D" id="3.40.50.2300">
    <property type="match status" value="1"/>
</dbReference>
<dbReference type="EC" id="2.7.13.3" evidence="2"/>
<accession>A0A545UF14</accession>
<dbReference type="PROSITE" id="PS50110">
    <property type="entry name" value="RESPONSE_REGULATORY"/>
    <property type="match status" value="1"/>
</dbReference>
<keyword evidence="13" id="KW-0175">Coiled coil</keyword>
<dbReference type="InterPro" id="IPR011110">
    <property type="entry name" value="Reg_prop"/>
</dbReference>